<accession>A0A1H6DZP5</accession>
<dbReference type="EMBL" id="FNVO01000026">
    <property type="protein sequence ID" value="SEG90323.1"/>
    <property type="molecule type" value="Genomic_DNA"/>
</dbReference>
<keyword evidence="1" id="KW-0560">Oxidoreductase</keyword>
<proteinExistence type="predicted"/>
<keyword evidence="3" id="KW-1185">Reference proteome</keyword>
<dbReference type="Proteomes" id="UP000236723">
    <property type="component" value="Unassembled WGS sequence"/>
</dbReference>
<evidence type="ECO:0000256" key="1">
    <source>
        <dbReference type="ARBA" id="ARBA00023002"/>
    </source>
</evidence>
<organism evidence="2 3">
    <name type="scientific">Thermomonospora echinospora</name>
    <dbReference type="NCBI Taxonomy" id="1992"/>
    <lineage>
        <taxon>Bacteria</taxon>
        <taxon>Bacillati</taxon>
        <taxon>Actinomycetota</taxon>
        <taxon>Actinomycetes</taxon>
        <taxon>Streptosporangiales</taxon>
        <taxon>Thermomonosporaceae</taxon>
        <taxon>Thermomonospora</taxon>
    </lineage>
</organism>
<dbReference type="InterPro" id="IPR052228">
    <property type="entry name" value="Sec_Metab_Biosynth_Oxidored"/>
</dbReference>
<dbReference type="GO" id="GO:0016491">
    <property type="term" value="F:oxidoreductase activity"/>
    <property type="evidence" value="ECO:0007669"/>
    <property type="project" value="UniProtKB-KW"/>
</dbReference>
<dbReference type="SUPFAM" id="SSF51735">
    <property type="entry name" value="NAD(P)-binding Rossmann-fold domains"/>
    <property type="match status" value="1"/>
</dbReference>
<dbReference type="PANTHER" id="PTHR47534">
    <property type="entry name" value="YALI0E05731P"/>
    <property type="match status" value="1"/>
</dbReference>
<reference evidence="3" key="1">
    <citation type="submission" date="2016-10" db="EMBL/GenBank/DDBJ databases">
        <authorList>
            <person name="Varghese N."/>
            <person name="Submissions S."/>
        </authorList>
    </citation>
    <scope>NUCLEOTIDE SEQUENCE [LARGE SCALE GENOMIC DNA]</scope>
    <source>
        <strain evidence="3">DSM 43163</strain>
    </source>
</reference>
<sequence length="276" mass="29822">MKNIVVTGGTSGIGLALARICRDRGDNVLVIAPDPAKGERFIEESENKGAGKRVFFIPADLSLVGENERVIDEIGDTFTTVDALVLCARFFRSYRRVTAEGFEHNFALYYLSRFLLSHGLVEPMRRAGAAAILNVAGPGVAAGRIHWDDLELEHGYNGWEAMFQGGKLNNLLGVSWAAAHGGQGVGYVLQFPGGTRTGLAGEFDPETAAQVEQMKQGATKSAEDSAGPLVDVIDNPPAEPLTALWEDRPISLDDGSFDAEDAARLHRLTEKLLSRR</sequence>
<evidence type="ECO:0000313" key="2">
    <source>
        <dbReference type="EMBL" id="SEG90323.1"/>
    </source>
</evidence>
<name>A0A1H6DZP5_9ACTN</name>
<dbReference type="AlphaFoldDB" id="A0A1H6DZP5"/>
<dbReference type="PANTHER" id="PTHR47534:SF3">
    <property type="entry name" value="ALCOHOL DEHYDROGENASE-LIKE C-TERMINAL DOMAIN-CONTAINING PROTEIN"/>
    <property type="match status" value="1"/>
</dbReference>
<dbReference type="RefSeq" id="WP_103943989.1">
    <property type="nucleotide sequence ID" value="NZ_FNVO01000026.1"/>
</dbReference>
<dbReference type="InterPro" id="IPR036291">
    <property type="entry name" value="NAD(P)-bd_dom_sf"/>
</dbReference>
<evidence type="ECO:0000313" key="3">
    <source>
        <dbReference type="Proteomes" id="UP000236723"/>
    </source>
</evidence>
<dbReference type="Gene3D" id="3.40.50.720">
    <property type="entry name" value="NAD(P)-binding Rossmann-like Domain"/>
    <property type="match status" value="1"/>
</dbReference>
<dbReference type="OrthoDB" id="2860165at2"/>
<gene>
    <name evidence="2" type="ORF">SAMN04489712_1262</name>
</gene>
<dbReference type="Pfam" id="PF00106">
    <property type="entry name" value="adh_short"/>
    <property type="match status" value="1"/>
</dbReference>
<dbReference type="InterPro" id="IPR002347">
    <property type="entry name" value="SDR_fam"/>
</dbReference>
<protein>
    <submittedName>
        <fullName evidence="2">Short chain dehydrogenase</fullName>
    </submittedName>
</protein>